<proteinExistence type="predicted"/>
<sequence>MKKKVVDEEHECLKLEKMKIYLVLRNPEFHPYEEEQGKLYLVPITSYSVLPLLRTNIFDSEGVYSVRSVVISMVDGVFGSRVSVSSSLVGFSWKLRRYGAILFDESGGCKVGGGRWSLAFGSNEKANNEAYAYGDHKRQGLCTL</sequence>
<name>A0A0L9VD32_PHAAN</name>
<dbReference type="Gramene" id="KOM52950">
    <property type="protein sequence ID" value="KOM52950"/>
    <property type="gene ID" value="LR48_Vigan09g160900"/>
</dbReference>
<reference evidence="1 4" key="3">
    <citation type="submission" date="2020-05" db="EMBL/GenBank/DDBJ databases">
        <title>Vigna angularis (adzuki bean) Var. LongXiaoDou No. 4 denovo assembly.</title>
        <authorList>
            <person name="Xiang H."/>
        </authorList>
    </citation>
    <scope>NUCLEOTIDE SEQUENCE [LARGE SCALE GENOMIC DNA]</scope>
    <source>
        <tissue evidence="1">Leaf</tissue>
    </source>
</reference>
<reference evidence="2" key="2">
    <citation type="submission" date="2015-02" db="EMBL/GenBank/DDBJ databases">
        <authorList>
            <person name="Chooi Y.-H."/>
        </authorList>
    </citation>
    <scope>NUCLEOTIDE SEQUENCE</scope>
    <source>
        <tissue evidence="2">Seedling</tissue>
    </source>
</reference>
<dbReference type="AlphaFoldDB" id="A0A0L9VD32"/>
<gene>
    <name evidence="1" type="ORF">HKW66_Vig0073990</name>
    <name evidence="2" type="ORF">LR48_Vigan09g160900</name>
</gene>
<evidence type="ECO:0000313" key="1">
    <source>
        <dbReference type="EMBL" id="KAG2395225.1"/>
    </source>
</evidence>
<dbReference type="EMBL" id="CM003379">
    <property type="protein sequence ID" value="KOM52950.1"/>
    <property type="molecule type" value="Genomic_DNA"/>
</dbReference>
<dbReference type="EMBL" id="JABFOF010000006">
    <property type="protein sequence ID" value="KAG2395225.1"/>
    <property type="molecule type" value="Genomic_DNA"/>
</dbReference>
<evidence type="ECO:0000313" key="2">
    <source>
        <dbReference type="EMBL" id="KOM52950.1"/>
    </source>
</evidence>
<evidence type="ECO:0000313" key="3">
    <source>
        <dbReference type="Proteomes" id="UP000053144"/>
    </source>
</evidence>
<organism evidence="2 3">
    <name type="scientific">Phaseolus angularis</name>
    <name type="common">Azuki bean</name>
    <name type="synonym">Vigna angularis</name>
    <dbReference type="NCBI Taxonomy" id="3914"/>
    <lineage>
        <taxon>Eukaryota</taxon>
        <taxon>Viridiplantae</taxon>
        <taxon>Streptophyta</taxon>
        <taxon>Embryophyta</taxon>
        <taxon>Tracheophyta</taxon>
        <taxon>Spermatophyta</taxon>
        <taxon>Magnoliopsida</taxon>
        <taxon>eudicotyledons</taxon>
        <taxon>Gunneridae</taxon>
        <taxon>Pentapetalae</taxon>
        <taxon>rosids</taxon>
        <taxon>fabids</taxon>
        <taxon>Fabales</taxon>
        <taxon>Fabaceae</taxon>
        <taxon>Papilionoideae</taxon>
        <taxon>50 kb inversion clade</taxon>
        <taxon>NPAAA clade</taxon>
        <taxon>indigoferoid/millettioid clade</taxon>
        <taxon>Phaseoleae</taxon>
        <taxon>Vigna</taxon>
    </lineage>
</organism>
<reference evidence="3" key="1">
    <citation type="journal article" date="2015" name="Proc. Natl. Acad. Sci. U.S.A.">
        <title>Genome sequencing of adzuki bean (Vigna angularis) provides insight into high starch and low fat accumulation and domestication.</title>
        <authorList>
            <person name="Yang K."/>
            <person name="Tian Z."/>
            <person name="Chen C."/>
            <person name="Luo L."/>
            <person name="Zhao B."/>
            <person name="Wang Z."/>
            <person name="Yu L."/>
            <person name="Li Y."/>
            <person name="Sun Y."/>
            <person name="Li W."/>
            <person name="Chen Y."/>
            <person name="Li Y."/>
            <person name="Zhang Y."/>
            <person name="Ai D."/>
            <person name="Zhao J."/>
            <person name="Shang C."/>
            <person name="Ma Y."/>
            <person name="Wu B."/>
            <person name="Wang M."/>
            <person name="Gao L."/>
            <person name="Sun D."/>
            <person name="Zhang P."/>
            <person name="Guo F."/>
            <person name="Wang W."/>
            <person name="Li Y."/>
            <person name="Wang J."/>
            <person name="Varshney R.K."/>
            <person name="Wang J."/>
            <person name="Ling H.Q."/>
            <person name="Wan P."/>
        </authorList>
    </citation>
    <scope>NUCLEOTIDE SEQUENCE</scope>
    <source>
        <strain evidence="3">cv. Jingnong 6</strain>
    </source>
</reference>
<dbReference type="Proteomes" id="UP000053144">
    <property type="component" value="Chromosome 9"/>
</dbReference>
<dbReference type="Proteomes" id="UP000743370">
    <property type="component" value="Unassembled WGS sequence"/>
</dbReference>
<accession>A0A0L9VD32</accession>
<evidence type="ECO:0000313" key="4">
    <source>
        <dbReference type="Proteomes" id="UP000743370"/>
    </source>
</evidence>
<protein>
    <submittedName>
        <fullName evidence="2">Uncharacterized protein</fullName>
    </submittedName>
</protein>